<name>A0A1F6GM90_9PROT</name>
<organism evidence="1 2">
    <name type="scientific">Candidatus Lambdaproteobacteria bacterium RIFOXYD2_FULL_56_26</name>
    <dbReference type="NCBI Taxonomy" id="1817773"/>
    <lineage>
        <taxon>Bacteria</taxon>
        <taxon>Pseudomonadati</taxon>
        <taxon>Pseudomonadota</taxon>
        <taxon>Candidatus Lambdaproteobacteria</taxon>
    </lineage>
</organism>
<dbReference type="EMBL" id="MFNF01000060">
    <property type="protein sequence ID" value="OGG99207.1"/>
    <property type="molecule type" value="Genomic_DNA"/>
</dbReference>
<dbReference type="Pfam" id="PF00805">
    <property type="entry name" value="Pentapeptide"/>
    <property type="match status" value="1"/>
</dbReference>
<protein>
    <recommendedName>
        <fullName evidence="3">Pentapeptide repeat protein</fullName>
    </recommendedName>
</protein>
<reference evidence="1 2" key="1">
    <citation type="journal article" date="2016" name="Nat. Commun.">
        <title>Thousands of microbial genomes shed light on interconnected biogeochemical processes in an aquifer system.</title>
        <authorList>
            <person name="Anantharaman K."/>
            <person name="Brown C.T."/>
            <person name="Hug L.A."/>
            <person name="Sharon I."/>
            <person name="Castelle C.J."/>
            <person name="Probst A.J."/>
            <person name="Thomas B.C."/>
            <person name="Singh A."/>
            <person name="Wilkins M.J."/>
            <person name="Karaoz U."/>
            <person name="Brodie E.L."/>
            <person name="Williams K.H."/>
            <person name="Hubbard S.S."/>
            <person name="Banfield J.F."/>
        </authorList>
    </citation>
    <scope>NUCLEOTIDE SEQUENCE [LARGE SCALE GENOMIC DNA]</scope>
</reference>
<comment type="caution">
    <text evidence="1">The sequence shown here is derived from an EMBL/GenBank/DDBJ whole genome shotgun (WGS) entry which is preliminary data.</text>
</comment>
<dbReference type="InterPro" id="IPR001646">
    <property type="entry name" value="5peptide_repeat"/>
</dbReference>
<evidence type="ECO:0000313" key="2">
    <source>
        <dbReference type="Proteomes" id="UP000177583"/>
    </source>
</evidence>
<proteinExistence type="predicted"/>
<evidence type="ECO:0000313" key="1">
    <source>
        <dbReference type="EMBL" id="OGG99207.1"/>
    </source>
</evidence>
<dbReference type="AlphaFoldDB" id="A0A1F6GM90"/>
<accession>A0A1F6GM90</accession>
<dbReference type="Gene3D" id="2.160.20.80">
    <property type="entry name" value="E3 ubiquitin-protein ligase SopA"/>
    <property type="match status" value="1"/>
</dbReference>
<dbReference type="SUPFAM" id="SSF141571">
    <property type="entry name" value="Pentapeptide repeat-like"/>
    <property type="match status" value="1"/>
</dbReference>
<evidence type="ECO:0008006" key="3">
    <source>
        <dbReference type="Google" id="ProtNLM"/>
    </source>
</evidence>
<dbReference type="Proteomes" id="UP000177583">
    <property type="component" value="Unassembled WGS sequence"/>
</dbReference>
<gene>
    <name evidence="1" type="ORF">A2557_10085</name>
</gene>
<sequence>MPQNNTLLRGLFLALVLGLYLLLNLPAESATWEPRLKPLSRVDTKANFDRVLRTGECRGCYLKGANFRNIDLTGTDLAGAELEGAIWTDGTVCQAGSVGRCIPPQRKQE</sequence>